<evidence type="ECO:0000256" key="6">
    <source>
        <dbReference type="SAM" id="SignalP"/>
    </source>
</evidence>
<accession>A0A2I0XDW2</accession>
<dbReference type="InterPro" id="IPR017853">
    <property type="entry name" value="GH"/>
</dbReference>
<evidence type="ECO:0000256" key="3">
    <source>
        <dbReference type="ARBA" id="ARBA00023295"/>
    </source>
</evidence>
<dbReference type="GO" id="GO:0005975">
    <property type="term" value="P:carbohydrate metabolic process"/>
    <property type="evidence" value="ECO:0007669"/>
    <property type="project" value="InterPro"/>
</dbReference>
<dbReference type="STRING" id="906689.A0A2I0XDW2"/>
<keyword evidence="6" id="KW-0732">Signal</keyword>
<keyword evidence="2 5" id="KW-0378">Hydrolase</keyword>
<organism evidence="7 8">
    <name type="scientific">Dendrobium catenatum</name>
    <dbReference type="NCBI Taxonomy" id="906689"/>
    <lineage>
        <taxon>Eukaryota</taxon>
        <taxon>Viridiplantae</taxon>
        <taxon>Streptophyta</taxon>
        <taxon>Embryophyta</taxon>
        <taxon>Tracheophyta</taxon>
        <taxon>Spermatophyta</taxon>
        <taxon>Magnoliopsida</taxon>
        <taxon>Liliopsida</taxon>
        <taxon>Asparagales</taxon>
        <taxon>Orchidaceae</taxon>
        <taxon>Epidendroideae</taxon>
        <taxon>Malaxideae</taxon>
        <taxon>Dendrobiinae</taxon>
        <taxon>Dendrobium</taxon>
    </lineage>
</organism>
<name>A0A2I0XDW2_9ASPA</name>
<evidence type="ECO:0000256" key="1">
    <source>
        <dbReference type="ARBA" id="ARBA00008773"/>
    </source>
</evidence>
<dbReference type="SUPFAM" id="SSF51445">
    <property type="entry name" value="(Trans)glycosidases"/>
    <property type="match status" value="1"/>
</dbReference>
<evidence type="ECO:0000256" key="2">
    <source>
        <dbReference type="ARBA" id="ARBA00022801"/>
    </source>
</evidence>
<evidence type="ECO:0000313" key="8">
    <source>
        <dbReference type="Proteomes" id="UP000233837"/>
    </source>
</evidence>
<dbReference type="Pfam" id="PF00332">
    <property type="entry name" value="Glyco_hydro_17"/>
    <property type="match status" value="1"/>
</dbReference>
<dbReference type="PANTHER" id="PTHR32227">
    <property type="entry name" value="GLUCAN ENDO-1,3-BETA-GLUCOSIDASE BG1-RELATED-RELATED"/>
    <property type="match status" value="1"/>
</dbReference>
<keyword evidence="8" id="KW-1185">Reference proteome</keyword>
<sequence>MERRLLLLLLRFASLSLLFSAFAINLAGSQGIGVNYGMKGDNLPSPSQVISLYKSRNITKLRLFYPDANALSALKNSGIEVILGTYNEDLQSLAGDTSAATSWVHTNVAPYASAVDFRCIDVGNEVIPGDSANYVLPAMRNIAAALHAAGFNIPVSTAVSTAVLGTSYPPSQGAFSDQASQVLGPIISFLASNGSPLLVNVYPYFAYSGNPGQVRLDYSLFQASGVVVQDGSLGYSNLFDAMVDSVYSALQRLDGSGVDVVVSETGWPSAGGETGATVDNARIYNNNLVKHVNKAAGTPKFPGKPLEVYMFAMFNEDQKPVGTERNFGMFYPDMTEVYHVDF</sequence>
<feature type="chain" id="PRO_5014130812" evidence="6">
    <location>
        <begin position="24"/>
        <end position="342"/>
    </location>
</feature>
<evidence type="ECO:0000313" key="7">
    <source>
        <dbReference type="EMBL" id="PKU86084.1"/>
    </source>
</evidence>
<dbReference type="FunFam" id="3.20.20.80:FF:000010">
    <property type="entry name" value="glucan endo-1,3-beta-glucosidase, basic"/>
    <property type="match status" value="1"/>
</dbReference>
<feature type="signal peptide" evidence="6">
    <location>
        <begin position="1"/>
        <end position="23"/>
    </location>
</feature>
<dbReference type="EMBL" id="KZ501954">
    <property type="protein sequence ID" value="PKU86084.1"/>
    <property type="molecule type" value="Genomic_DNA"/>
</dbReference>
<proteinExistence type="inferred from homology"/>
<dbReference type="GO" id="GO:0042973">
    <property type="term" value="F:glucan endo-1,3-beta-D-glucosidase activity"/>
    <property type="evidence" value="ECO:0007669"/>
    <property type="project" value="UniProtKB-ARBA"/>
</dbReference>
<reference evidence="7 8" key="2">
    <citation type="journal article" date="2017" name="Nature">
        <title>The Apostasia genome and the evolution of orchids.</title>
        <authorList>
            <person name="Zhang G.Q."/>
            <person name="Liu K.W."/>
            <person name="Li Z."/>
            <person name="Lohaus R."/>
            <person name="Hsiao Y.Y."/>
            <person name="Niu S.C."/>
            <person name="Wang J.Y."/>
            <person name="Lin Y.C."/>
            <person name="Xu Q."/>
            <person name="Chen L.J."/>
            <person name="Yoshida K."/>
            <person name="Fujiwara S."/>
            <person name="Wang Z.W."/>
            <person name="Zhang Y.Q."/>
            <person name="Mitsuda N."/>
            <person name="Wang M."/>
            <person name="Liu G.H."/>
            <person name="Pecoraro L."/>
            <person name="Huang H.X."/>
            <person name="Xiao X.J."/>
            <person name="Lin M."/>
            <person name="Wu X.Y."/>
            <person name="Wu W.L."/>
            <person name="Chen Y.Y."/>
            <person name="Chang S.B."/>
            <person name="Sakamoto S."/>
            <person name="Ohme-Takagi M."/>
            <person name="Yagi M."/>
            <person name="Zeng S.J."/>
            <person name="Shen C.Y."/>
            <person name="Yeh C.M."/>
            <person name="Luo Y.B."/>
            <person name="Tsai W.C."/>
            <person name="Van de Peer Y."/>
            <person name="Liu Z.J."/>
        </authorList>
    </citation>
    <scope>NUCLEOTIDE SEQUENCE [LARGE SCALE GENOMIC DNA]</scope>
    <source>
        <tissue evidence="7">The whole plant</tissue>
    </source>
</reference>
<dbReference type="Proteomes" id="UP000233837">
    <property type="component" value="Unassembled WGS sequence"/>
</dbReference>
<dbReference type="InterPro" id="IPR044965">
    <property type="entry name" value="Glyco_hydro_17_plant"/>
</dbReference>
<dbReference type="PROSITE" id="PS00587">
    <property type="entry name" value="GLYCOSYL_HYDROL_F17"/>
    <property type="match status" value="1"/>
</dbReference>
<reference evidence="7 8" key="1">
    <citation type="journal article" date="2016" name="Sci. Rep.">
        <title>The Dendrobium catenatum Lindl. genome sequence provides insights into polysaccharide synthase, floral development and adaptive evolution.</title>
        <authorList>
            <person name="Zhang G.Q."/>
            <person name="Xu Q."/>
            <person name="Bian C."/>
            <person name="Tsai W.C."/>
            <person name="Yeh C.M."/>
            <person name="Liu K.W."/>
            <person name="Yoshida K."/>
            <person name="Zhang L.S."/>
            <person name="Chang S.B."/>
            <person name="Chen F."/>
            <person name="Shi Y."/>
            <person name="Su Y.Y."/>
            <person name="Zhang Y.Q."/>
            <person name="Chen L.J."/>
            <person name="Yin Y."/>
            <person name="Lin M."/>
            <person name="Huang H."/>
            <person name="Deng H."/>
            <person name="Wang Z.W."/>
            <person name="Zhu S.L."/>
            <person name="Zhao X."/>
            <person name="Deng C."/>
            <person name="Niu S.C."/>
            <person name="Huang J."/>
            <person name="Wang M."/>
            <person name="Liu G.H."/>
            <person name="Yang H.J."/>
            <person name="Xiao X.J."/>
            <person name="Hsiao Y.Y."/>
            <person name="Wu W.L."/>
            <person name="Chen Y.Y."/>
            <person name="Mitsuda N."/>
            <person name="Ohme-Takagi M."/>
            <person name="Luo Y.B."/>
            <person name="Van de Peer Y."/>
            <person name="Liu Z.J."/>
        </authorList>
    </citation>
    <scope>NUCLEOTIDE SEQUENCE [LARGE SCALE GENOMIC DNA]</scope>
    <source>
        <tissue evidence="7">The whole plant</tissue>
    </source>
</reference>
<keyword evidence="3 5" id="KW-0326">Glycosidase</keyword>
<dbReference type="InterPro" id="IPR000490">
    <property type="entry name" value="Glyco_hydro_17"/>
</dbReference>
<dbReference type="Gene3D" id="3.20.20.80">
    <property type="entry name" value="Glycosidases"/>
    <property type="match status" value="1"/>
</dbReference>
<comment type="similarity">
    <text evidence="1 4">Belongs to the glycosyl hydrolase 17 family.</text>
</comment>
<protein>
    <submittedName>
        <fullName evidence="7">Glucan endo-1,3-beta-glucosidase GVI</fullName>
    </submittedName>
</protein>
<evidence type="ECO:0000256" key="4">
    <source>
        <dbReference type="RuleBase" id="RU004335"/>
    </source>
</evidence>
<evidence type="ECO:0000256" key="5">
    <source>
        <dbReference type="RuleBase" id="RU004336"/>
    </source>
</evidence>
<dbReference type="AlphaFoldDB" id="A0A2I0XDW2"/>
<gene>
    <name evidence="7" type="ORF">MA16_Dca001915</name>
</gene>
<dbReference type="OrthoDB" id="941679at2759"/>